<sequence>MIQWQGDLLTTSINTPAIRRKAIAFKPREFKRIDGAQPYQARREFERYLSHAGMTCCAPFRGGSCFFRNTLGLGDLLTTSINTPAIRRKAIAFKPREFKSCHILQNFRELESFANRLDSEGAQPYQARRLTPLYEQLPTCCETVWYGGEESRDFDTHEDSMSIPQSSGRIWTSTLRLRHKVQDCRIVNCPVVLDRSAWSFNIKQKPKGKWKLHNKFAESVMLIKIGLCKSCAVTRIRTWVIAATTQCPNH</sequence>
<evidence type="ECO:0000313" key="1">
    <source>
        <dbReference type="EMBL" id="KRY53178.1"/>
    </source>
</evidence>
<dbReference type="EMBL" id="JYDI01000091">
    <property type="protein sequence ID" value="KRY53178.1"/>
    <property type="molecule type" value="Genomic_DNA"/>
</dbReference>
<dbReference type="Proteomes" id="UP000054653">
    <property type="component" value="Unassembled WGS sequence"/>
</dbReference>
<reference evidence="1 2" key="1">
    <citation type="submission" date="2015-01" db="EMBL/GenBank/DDBJ databases">
        <title>Evolution of Trichinella species and genotypes.</title>
        <authorList>
            <person name="Korhonen P.K."/>
            <person name="Edoardo P."/>
            <person name="Giuseppe L.R."/>
            <person name="Gasser R.B."/>
        </authorList>
    </citation>
    <scope>NUCLEOTIDE SEQUENCE [LARGE SCALE GENOMIC DNA]</scope>
    <source>
        <strain evidence="1">ISS120</strain>
    </source>
</reference>
<proteinExistence type="predicted"/>
<evidence type="ECO:0000313" key="2">
    <source>
        <dbReference type="Proteomes" id="UP000054653"/>
    </source>
</evidence>
<accession>A0A0V1CV68</accession>
<protein>
    <submittedName>
        <fullName evidence="1">Uncharacterized protein</fullName>
    </submittedName>
</protein>
<gene>
    <name evidence="1" type="ORF">T03_15599</name>
</gene>
<keyword evidence="2" id="KW-1185">Reference proteome</keyword>
<organism evidence="1 2">
    <name type="scientific">Trichinella britovi</name>
    <name type="common">Parasitic roundworm</name>
    <dbReference type="NCBI Taxonomy" id="45882"/>
    <lineage>
        <taxon>Eukaryota</taxon>
        <taxon>Metazoa</taxon>
        <taxon>Ecdysozoa</taxon>
        <taxon>Nematoda</taxon>
        <taxon>Enoplea</taxon>
        <taxon>Dorylaimia</taxon>
        <taxon>Trichinellida</taxon>
        <taxon>Trichinellidae</taxon>
        <taxon>Trichinella</taxon>
    </lineage>
</organism>
<comment type="caution">
    <text evidence="1">The sequence shown here is derived from an EMBL/GenBank/DDBJ whole genome shotgun (WGS) entry which is preliminary data.</text>
</comment>
<dbReference type="AlphaFoldDB" id="A0A0V1CV68"/>
<name>A0A0V1CV68_TRIBR</name>